<evidence type="ECO:0000313" key="3">
    <source>
        <dbReference type="Proteomes" id="UP000001307"/>
    </source>
</evidence>
<feature type="compositionally biased region" description="Low complexity" evidence="1">
    <location>
        <begin position="136"/>
        <end position="147"/>
    </location>
</feature>
<dbReference type="AlphaFoldDB" id="E4XZ09"/>
<feature type="region of interest" description="Disordered" evidence="1">
    <location>
        <begin position="85"/>
        <end position="185"/>
    </location>
</feature>
<evidence type="ECO:0000256" key="1">
    <source>
        <dbReference type="SAM" id="MobiDB-lite"/>
    </source>
</evidence>
<name>E4XZ09_OIKDI</name>
<dbReference type="Proteomes" id="UP000001307">
    <property type="component" value="Unassembled WGS sequence"/>
</dbReference>
<accession>E4XZ09</accession>
<evidence type="ECO:0000313" key="2">
    <source>
        <dbReference type="EMBL" id="CBY14871.1"/>
    </source>
</evidence>
<feature type="compositionally biased region" description="Pro residues" evidence="1">
    <location>
        <begin position="148"/>
        <end position="157"/>
    </location>
</feature>
<protein>
    <submittedName>
        <fullName evidence="2">Uncharacterized protein</fullName>
    </submittedName>
</protein>
<feature type="compositionally biased region" description="Basic and acidic residues" evidence="1">
    <location>
        <begin position="171"/>
        <end position="185"/>
    </location>
</feature>
<feature type="compositionally biased region" description="Low complexity" evidence="1">
    <location>
        <begin position="99"/>
        <end position="114"/>
    </location>
</feature>
<organism evidence="2">
    <name type="scientific">Oikopleura dioica</name>
    <name type="common">Tunicate</name>
    <dbReference type="NCBI Taxonomy" id="34765"/>
    <lineage>
        <taxon>Eukaryota</taxon>
        <taxon>Metazoa</taxon>
        <taxon>Chordata</taxon>
        <taxon>Tunicata</taxon>
        <taxon>Appendicularia</taxon>
        <taxon>Copelata</taxon>
        <taxon>Oikopleuridae</taxon>
        <taxon>Oikopleura</taxon>
    </lineage>
</organism>
<keyword evidence="3" id="KW-1185">Reference proteome</keyword>
<dbReference type="OrthoDB" id="10572769at2759"/>
<dbReference type="InParanoid" id="E4XZ09"/>
<gene>
    <name evidence="2" type="ORF">GSOID_T00009961001</name>
</gene>
<proteinExistence type="predicted"/>
<sequence length="185" mass="20920">MNNQKSPSRALRPMSLHFGAASSFNGAAYFDRKERRLFNAKMEKRRRQNELDQEELDRSLEEQRARLDSIGALLDHALMFVNEHPTPETSPWKKTGKFSTPTSSPTSEPISPVTVIKVQQTSSFARKPSLRRPLFPKVSNNNSNKLPLPKPKIPPKPSHLTMAPMFSSTPDEVKKTIKTPKVTDL</sequence>
<reference evidence="2" key="1">
    <citation type="journal article" date="2010" name="Science">
        <title>Plasticity of animal genome architecture unmasked by rapid evolution of a pelagic tunicate.</title>
        <authorList>
            <person name="Denoeud F."/>
            <person name="Henriet S."/>
            <person name="Mungpakdee S."/>
            <person name="Aury J.M."/>
            <person name="Da Silva C."/>
            <person name="Brinkmann H."/>
            <person name="Mikhaleva J."/>
            <person name="Olsen L.C."/>
            <person name="Jubin C."/>
            <person name="Canestro C."/>
            <person name="Bouquet J.M."/>
            <person name="Danks G."/>
            <person name="Poulain J."/>
            <person name="Campsteijn C."/>
            <person name="Adamski M."/>
            <person name="Cross I."/>
            <person name="Yadetie F."/>
            <person name="Muffato M."/>
            <person name="Louis A."/>
            <person name="Butcher S."/>
            <person name="Tsagkogeorga G."/>
            <person name="Konrad A."/>
            <person name="Singh S."/>
            <person name="Jensen M.F."/>
            <person name="Cong E.H."/>
            <person name="Eikeseth-Otteraa H."/>
            <person name="Noel B."/>
            <person name="Anthouard V."/>
            <person name="Porcel B.M."/>
            <person name="Kachouri-Lafond R."/>
            <person name="Nishino A."/>
            <person name="Ugolini M."/>
            <person name="Chourrout P."/>
            <person name="Nishida H."/>
            <person name="Aasland R."/>
            <person name="Huzurbazar S."/>
            <person name="Westhof E."/>
            <person name="Delsuc F."/>
            <person name="Lehrach H."/>
            <person name="Reinhardt R."/>
            <person name="Weissenbach J."/>
            <person name="Roy S.W."/>
            <person name="Artiguenave F."/>
            <person name="Postlethwait J.H."/>
            <person name="Manak J.R."/>
            <person name="Thompson E.M."/>
            <person name="Jaillon O."/>
            <person name="Du Pasquier L."/>
            <person name="Boudinot P."/>
            <person name="Liberles D.A."/>
            <person name="Volff J.N."/>
            <person name="Philippe H."/>
            <person name="Lenhard B."/>
            <person name="Roest Crollius H."/>
            <person name="Wincker P."/>
            <person name="Chourrout D."/>
        </authorList>
    </citation>
    <scope>NUCLEOTIDE SEQUENCE [LARGE SCALE GENOMIC DNA]</scope>
</reference>
<dbReference type="EMBL" id="FN653368">
    <property type="protein sequence ID" value="CBY14871.1"/>
    <property type="molecule type" value="Genomic_DNA"/>
</dbReference>